<dbReference type="RefSeq" id="WP_138926238.1">
    <property type="nucleotide sequence ID" value="NZ_CP034412.1"/>
</dbReference>
<dbReference type="Pfam" id="PF02645">
    <property type="entry name" value="DegV"/>
    <property type="match status" value="1"/>
</dbReference>
<keyword evidence="3" id="KW-1185">Reference proteome</keyword>
<dbReference type="GO" id="GO:0008289">
    <property type="term" value="F:lipid binding"/>
    <property type="evidence" value="ECO:0007669"/>
    <property type="project" value="UniProtKB-KW"/>
</dbReference>
<dbReference type="NCBIfam" id="TIGR00762">
    <property type="entry name" value="DegV"/>
    <property type="match status" value="1"/>
</dbReference>
<evidence type="ECO:0000256" key="1">
    <source>
        <dbReference type="ARBA" id="ARBA00023121"/>
    </source>
</evidence>
<dbReference type="PROSITE" id="PS51482">
    <property type="entry name" value="DEGV"/>
    <property type="match status" value="1"/>
</dbReference>
<accession>A0A5B7WTA7</accession>
<dbReference type="Gene3D" id="3.40.50.10170">
    <property type="match status" value="1"/>
</dbReference>
<dbReference type="EMBL" id="CP034412">
    <property type="protein sequence ID" value="QCY47199.1"/>
    <property type="molecule type" value="Genomic_DNA"/>
</dbReference>
<gene>
    <name evidence="2" type="ORF">GcLGCM259_1468</name>
</gene>
<protein>
    <recommendedName>
        <fullName evidence="4">DegV family protein</fullName>
    </recommendedName>
</protein>
<dbReference type="KEGG" id="gcr:GcLGCM259_1468"/>
<keyword evidence="1" id="KW-0446">Lipid-binding</keyword>
<dbReference type="PANTHER" id="PTHR33434">
    <property type="entry name" value="DEGV DOMAIN-CONTAINING PROTEIN DR_1986-RELATED"/>
    <property type="match status" value="1"/>
</dbReference>
<organism evidence="2 3">
    <name type="scientific">Glutamicibacter creatinolyticus</name>
    <dbReference type="NCBI Taxonomy" id="162496"/>
    <lineage>
        <taxon>Bacteria</taxon>
        <taxon>Bacillati</taxon>
        <taxon>Actinomycetota</taxon>
        <taxon>Actinomycetes</taxon>
        <taxon>Micrococcales</taxon>
        <taxon>Micrococcaceae</taxon>
        <taxon>Glutamicibacter</taxon>
    </lineage>
</organism>
<dbReference type="InterPro" id="IPR050270">
    <property type="entry name" value="DegV_domain_contain"/>
</dbReference>
<evidence type="ECO:0000313" key="2">
    <source>
        <dbReference type="EMBL" id="QCY47199.1"/>
    </source>
</evidence>
<dbReference type="AlphaFoldDB" id="A0A5B7WTA7"/>
<dbReference type="PANTHER" id="PTHR33434:SF2">
    <property type="entry name" value="FATTY ACID-BINDING PROTEIN TM_1468"/>
    <property type="match status" value="1"/>
</dbReference>
<name>A0A5B7WTA7_9MICC</name>
<dbReference type="SUPFAM" id="SSF82549">
    <property type="entry name" value="DAK1/DegV-like"/>
    <property type="match status" value="1"/>
</dbReference>
<sequence>MSERPSAARGRWFAKRRPRPAPAARIGIVTDSSACLGGPWLEHPDFEMLTIPVIIDDVVCGDDTDALVMGLAMGQAVRTSRPAPGQFMRAYRQLAEAGCEAIISVHLSAGLSGTHESARLAAGQVQVPVTVVDSRTVALPLGFAVRRMLTARAAGAGLDELLDIARAAKDNSVFFAVPSLDQLRRGGRISTLSGVVGNLLSVKPILAIQDGAIHPVEKPRTFPRAQSRLVALGRQVAEQARQAGADVEVGIMHFGAQDPAEELAREVAELTDHPVALEPLPAVLAAHTGVGVLAVCVAPHYPPAPEHPQADEPQ</sequence>
<dbReference type="InterPro" id="IPR043168">
    <property type="entry name" value="DegV_C"/>
</dbReference>
<dbReference type="Proteomes" id="UP000307000">
    <property type="component" value="Chromosome"/>
</dbReference>
<proteinExistence type="predicted"/>
<evidence type="ECO:0008006" key="4">
    <source>
        <dbReference type="Google" id="ProtNLM"/>
    </source>
</evidence>
<reference evidence="2 3" key="1">
    <citation type="submission" date="2018-12" db="EMBL/GenBank/DDBJ databases">
        <title>Complete Genome Sequence of Glutamicibacter creatinolyticus strain LGCM259,isolated from an abscess of a 12-year-old mare in Italy.</title>
        <authorList>
            <person name="Santos R.G."/>
            <person name="Silva A.L."/>
            <person name="Seyffert N."/>
            <person name="Castro T.L.P."/>
            <person name="Attili A.R."/>
            <person name="Rifici C."/>
            <person name="Mazzullo G."/>
            <person name="Brenig B."/>
            <person name="Venanzi F."/>
            <person name="Azevedo V."/>
        </authorList>
    </citation>
    <scope>NUCLEOTIDE SEQUENCE [LARGE SCALE GENOMIC DNA]</scope>
    <source>
        <strain evidence="2 3">LGCM 259</strain>
    </source>
</reference>
<evidence type="ECO:0000313" key="3">
    <source>
        <dbReference type="Proteomes" id="UP000307000"/>
    </source>
</evidence>
<dbReference type="Gene3D" id="3.30.1180.10">
    <property type="match status" value="1"/>
</dbReference>
<dbReference type="InterPro" id="IPR003797">
    <property type="entry name" value="DegV"/>
</dbReference>